<feature type="transmembrane region" description="Helical" evidence="1">
    <location>
        <begin position="30"/>
        <end position="50"/>
    </location>
</feature>
<protein>
    <recommendedName>
        <fullName evidence="4">Myb/SANT-like domain-containing protein</fullName>
    </recommendedName>
</protein>
<keyword evidence="1" id="KW-0812">Transmembrane</keyword>
<dbReference type="AlphaFoldDB" id="A0A498IJ25"/>
<evidence type="ECO:0000313" key="2">
    <source>
        <dbReference type="EMBL" id="RXH83356.1"/>
    </source>
</evidence>
<reference evidence="2 3" key="1">
    <citation type="submission" date="2018-10" db="EMBL/GenBank/DDBJ databases">
        <title>A high-quality apple genome assembly.</title>
        <authorList>
            <person name="Hu J."/>
        </authorList>
    </citation>
    <scope>NUCLEOTIDE SEQUENCE [LARGE SCALE GENOMIC DNA]</scope>
    <source>
        <strain evidence="3">cv. HFTH1</strain>
        <tissue evidence="2">Young leaf</tissue>
    </source>
</reference>
<dbReference type="Proteomes" id="UP000290289">
    <property type="component" value="Chromosome 11"/>
</dbReference>
<keyword evidence="3" id="KW-1185">Reference proteome</keyword>
<sequence>MELNFDYKTNGSSEFVHKEENTCCVERVDYLSLNYICCVFYFVFLFLVSFPKVPYKMTSVSSTKQGRGQQKRYWTTNEDTIMVESLLKLHSDSTWRASIGFKNGYLGKIEAMMEAKLPGFRLKASPHIESHIKTLKAKYFALTNC</sequence>
<gene>
    <name evidence="2" type="ORF">DVH24_005609</name>
</gene>
<name>A0A498IJ25_MALDO</name>
<evidence type="ECO:0000313" key="3">
    <source>
        <dbReference type="Proteomes" id="UP000290289"/>
    </source>
</evidence>
<accession>A0A498IJ25</accession>
<proteinExistence type="predicted"/>
<comment type="caution">
    <text evidence="2">The sequence shown here is derived from an EMBL/GenBank/DDBJ whole genome shotgun (WGS) entry which is preliminary data.</text>
</comment>
<dbReference type="PANTHER" id="PTHR46250">
    <property type="entry name" value="MYB/SANT-LIKE DNA-BINDING DOMAIN PROTEIN-RELATED"/>
    <property type="match status" value="1"/>
</dbReference>
<evidence type="ECO:0000256" key="1">
    <source>
        <dbReference type="SAM" id="Phobius"/>
    </source>
</evidence>
<organism evidence="2 3">
    <name type="scientific">Malus domestica</name>
    <name type="common">Apple</name>
    <name type="synonym">Pyrus malus</name>
    <dbReference type="NCBI Taxonomy" id="3750"/>
    <lineage>
        <taxon>Eukaryota</taxon>
        <taxon>Viridiplantae</taxon>
        <taxon>Streptophyta</taxon>
        <taxon>Embryophyta</taxon>
        <taxon>Tracheophyta</taxon>
        <taxon>Spermatophyta</taxon>
        <taxon>Magnoliopsida</taxon>
        <taxon>eudicotyledons</taxon>
        <taxon>Gunneridae</taxon>
        <taxon>Pentapetalae</taxon>
        <taxon>rosids</taxon>
        <taxon>fabids</taxon>
        <taxon>Rosales</taxon>
        <taxon>Rosaceae</taxon>
        <taxon>Amygdaloideae</taxon>
        <taxon>Maleae</taxon>
        <taxon>Malus</taxon>
    </lineage>
</organism>
<keyword evidence="1" id="KW-1133">Transmembrane helix</keyword>
<evidence type="ECO:0008006" key="4">
    <source>
        <dbReference type="Google" id="ProtNLM"/>
    </source>
</evidence>
<dbReference type="PANTHER" id="PTHR46250:SF15">
    <property type="entry name" value="OS01G0523800 PROTEIN"/>
    <property type="match status" value="1"/>
</dbReference>
<keyword evidence="1" id="KW-0472">Membrane</keyword>
<dbReference type="EMBL" id="RDQH01000337">
    <property type="protein sequence ID" value="RXH83356.1"/>
    <property type="molecule type" value="Genomic_DNA"/>
</dbReference>